<comment type="caution">
    <text evidence="2">The sequence shown here is derived from an EMBL/GenBank/DDBJ whole genome shotgun (WGS) entry which is preliminary data.</text>
</comment>
<dbReference type="PANTHER" id="PTHR47074">
    <property type="entry name" value="BNAC02G40300D PROTEIN"/>
    <property type="match status" value="1"/>
</dbReference>
<accession>A0AAW2DZS7</accession>
<dbReference type="Gene3D" id="3.30.420.10">
    <property type="entry name" value="Ribonuclease H-like superfamily/Ribonuclease H"/>
    <property type="match status" value="1"/>
</dbReference>
<dbReference type="InterPro" id="IPR044730">
    <property type="entry name" value="RNase_H-like_dom_plant"/>
</dbReference>
<dbReference type="AlphaFoldDB" id="A0AAW2DZS7"/>
<dbReference type="EMBL" id="JAZDWU010000001">
    <property type="protein sequence ID" value="KAL0016173.1"/>
    <property type="molecule type" value="Genomic_DNA"/>
</dbReference>
<name>A0AAW2DZS7_9ROSI</name>
<dbReference type="Pfam" id="PF13456">
    <property type="entry name" value="RVT_3"/>
    <property type="match status" value="1"/>
</dbReference>
<evidence type="ECO:0000313" key="3">
    <source>
        <dbReference type="Proteomes" id="UP001459277"/>
    </source>
</evidence>
<dbReference type="SUPFAM" id="SSF53098">
    <property type="entry name" value="Ribonuclease H-like"/>
    <property type="match status" value="1"/>
</dbReference>
<dbReference type="GO" id="GO:0004523">
    <property type="term" value="F:RNA-DNA hybrid ribonuclease activity"/>
    <property type="evidence" value="ECO:0007669"/>
    <property type="project" value="InterPro"/>
</dbReference>
<keyword evidence="3" id="KW-1185">Reference proteome</keyword>
<feature type="domain" description="RNase H type-1" evidence="1">
    <location>
        <begin position="79"/>
        <end position="191"/>
    </location>
</feature>
<gene>
    <name evidence="2" type="ORF">SO802_003242</name>
</gene>
<dbReference type="PANTHER" id="PTHR47074:SF11">
    <property type="entry name" value="REVERSE TRANSCRIPTASE-LIKE PROTEIN"/>
    <property type="match status" value="1"/>
</dbReference>
<sequence length="223" mass="24484">MAFTLEEIWDTRNNAIFNKAPIDLHHSVNHIHHKLKEAMFALCEPPPPGPTISTQPPPLSWSPPPPGWIKVNINAALLSSKASLAVVARDHHGVAIKAWARITNAIPPLQAEAQALLWAVKLAKCEGWSHVMFEGDAKGVFDPLSIGKASPDWSINVVSSDILELAEFFDSFSFVWVKRSCNVLAHATAKLSLKSLSFIFFNKDNLPLALSAICKDDYPFASV</sequence>
<proteinExistence type="predicted"/>
<protein>
    <recommendedName>
        <fullName evidence="1">RNase H type-1 domain-containing protein</fullName>
    </recommendedName>
</protein>
<evidence type="ECO:0000259" key="1">
    <source>
        <dbReference type="Pfam" id="PF13456"/>
    </source>
</evidence>
<dbReference type="InterPro" id="IPR036397">
    <property type="entry name" value="RNaseH_sf"/>
</dbReference>
<organism evidence="2 3">
    <name type="scientific">Lithocarpus litseifolius</name>
    <dbReference type="NCBI Taxonomy" id="425828"/>
    <lineage>
        <taxon>Eukaryota</taxon>
        <taxon>Viridiplantae</taxon>
        <taxon>Streptophyta</taxon>
        <taxon>Embryophyta</taxon>
        <taxon>Tracheophyta</taxon>
        <taxon>Spermatophyta</taxon>
        <taxon>Magnoliopsida</taxon>
        <taxon>eudicotyledons</taxon>
        <taxon>Gunneridae</taxon>
        <taxon>Pentapetalae</taxon>
        <taxon>rosids</taxon>
        <taxon>fabids</taxon>
        <taxon>Fagales</taxon>
        <taxon>Fagaceae</taxon>
        <taxon>Lithocarpus</taxon>
    </lineage>
</organism>
<dbReference type="InterPro" id="IPR012337">
    <property type="entry name" value="RNaseH-like_sf"/>
</dbReference>
<reference evidence="2 3" key="1">
    <citation type="submission" date="2024-01" db="EMBL/GenBank/DDBJ databases">
        <title>A telomere-to-telomere, gap-free genome of sweet tea (Lithocarpus litseifolius).</title>
        <authorList>
            <person name="Zhou J."/>
        </authorList>
    </citation>
    <scope>NUCLEOTIDE SEQUENCE [LARGE SCALE GENOMIC DNA]</scope>
    <source>
        <strain evidence="2">Zhou-2022a</strain>
        <tissue evidence="2">Leaf</tissue>
    </source>
</reference>
<dbReference type="GO" id="GO:0003676">
    <property type="term" value="F:nucleic acid binding"/>
    <property type="evidence" value="ECO:0007669"/>
    <property type="project" value="InterPro"/>
</dbReference>
<dbReference type="CDD" id="cd06222">
    <property type="entry name" value="RNase_H_like"/>
    <property type="match status" value="1"/>
</dbReference>
<dbReference type="InterPro" id="IPR002156">
    <property type="entry name" value="RNaseH_domain"/>
</dbReference>
<dbReference type="InterPro" id="IPR052929">
    <property type="entry name" value="RNase_H-like_EbsB-rel"/>
</dbReference>
<evidence type="ECO:0000313" key="2">
    <source>
        <dbReference type="EMBL" id="KAL0016173.1"/>
    </source>
</evidence>
<dbReference type="Proteomes" id="UP001459277">
    <property type="component" value="Unassembled WGS sequence"/>
</dbReference>